<dbReference type="PROSITE" id="PS50330">
    <property type="entry name" value="UIM"/>
    <property type="match status" value="3"/>
</dbReference>
<dbReference type="GO" id="GO:0043161">
    <property type="term" value="P:proteasome-mediated ubiquitin-dependent protein catabolic process"/>
    <property type="evidence" value="ECO:0007669"/>
    <property type="project" value="TreeGrafter"/>
</dbReference>
<dbReference type="FunFam" id="3.40.50.410:FF:000005">
    <property type="entry name" value="26S proteasome non-ATPase regulatory subunit 4"/>
    <property type="match status" value="1"/>
</dbReference>
<evidence type="ECO:0000256" key="1">
    <source>
        <dbReference type="ARBA" id="ARBA00005574"/>
    </source>
</evidence>
<dbReference type="InterPro" id="IPR027040">
    <property type="entry name" value="PSMD4"/>
</dbReference>
<dbReference type="CDD" id="cd01452">
    <property type="entry name" value="VWA_26S_proteasome_subunit"/>
    <property type="match status" value="1"/>
</dbReference>
<dbReference type="InterPro" id="IPR036465">
    <property type="entry name" value="vWFA_dom_sf"/>
</dbReference>
<evidence type="ECO:0000313" key="10">
    <source>
        <dbReference type="RefSeq" id="XP_011208096.1"/>
    </source>
</evidence>
<dbReference type="PANTHER" id="PTHR10223:SF0">
    <property type="entry name" value="26S PROTEASOME NON-ATPASE REGULATORY SUBUNIT 4"/>
    <property type="match status" value="1"/>
</dbReference>
<dbReference type="PANTHER" id="PTHR10223">
    <property type="entry name" value="26S PROTEASOME NON-ATPASE REGULATORY SUBUNIT 4"/>
    <property type="match status" value="1"/>
</dbReference>
<organism evidence="8">
    <name type="scientific">Bactrocera dorsalis</name>
    <name type="common">Oriental fruit fly</name>
    <name type="synonym">Dacus dorsalis</name>
    <dbReference type="NCBI Taxonomy" id="27457"/>
    <lineage>
        <taxon>Eukaryota</taxon>
        <taxon>Metazoa</taxon>
        <taxon>Ecdysozoa</taxon>
        <taxon>Arthropoda</taxon>
        <taxon>Hexapoda</taxon>
        <taxon>Insecta</taxon>
        <taxon>Pterygota</taxon>
        <taxon>Neoptera</taxon>
        <taxon>Endopterygota</taxon>
        <taxon>Diptera</taxon>
        <taxon>Brachycera</taxon>
        <taxon>Muscomorpha</taxon>
        <taxon>Tephritoidea</taxon>
        <taxon>Tephritidae</taxon>
        <taxon>Bactrocera</taxon>
        <taxon>Bactrocera</taxon>
    </lineage>
</organism>
<feature type="region of interest" description="Disordered" evidence="6">
    <location>
        <begin position="317"/>
        <end position="396"/>
    </location>
</feature>
<proteinExistence type="inferred from homology"/>
<dbReference type="Proteomes" id="UP001652620">
    <property type="component" value="Chromosome 5"/>
</dbReference>
<dbReference type="GO" id="GO:0008540">
    <property type="term" value="C:proteasome regulatory particle, base subcomplex"/>
    <property type="evidence" value="ECO:0007669"/>
    <property type="project" value="TreeGrafter"/>
</dbReference>
<dbReference type="Gene3D" id="6.10.250.380">
    <property type="match status" value="1"/>
</dbReference>
<dbReference type="KEGG" id="bdr:105229478"/>
<evidence type="ECO:0000313" key="8">
    <source>
        <dbReference type="EMBL" id="JAC56919.1"/>
    </source>
</evidence>
<dbReference type="SMART" id="SM00726">
    <property type="entry name" value="UIM"/>
    <property type="match status" value="3"/>
</dbReference>
<dbReference type="Pfam" id="PF13519">
    <property type="entry name" value="VWA_2"/>
    <property type="match status" value="1"/>
</dbReference>
<dbReference type="Gene3D" id="6.10.300.40">
    <property type="match status" value="1"/>
</dbReference>
<dbReference type="SMART" id="SM00327">
    <property type="entry name" value="VWA"/>
    <property type="match status" value="1"/>
</dbReference>
<dbReference type="GO" id="GO:0005829">
    <property type="term" value="C:cytosol"/>
    <property type="evidence" value="ECO:0007669"/>
    <property type="project" value="TreeGrafter"/>
</dbReference>
<dbReference type="Pfam" id="PF02809">
    <property type="entry name" value="UIM"/>
    <property type="match status" value="3"/>
</dbReference>
<dbReference type="CTD" id="40388"/>
<feature type="compositionally biased region" description="Basic and acidic residues" evidence="6">
    <location>
        <begin position="380"/>
        <end position="396"/>
    </location>
</feature>
<dbReference type="GO" id="GO:0031593">
    <property type="term" value="F:polyubiquitin modification-dependent protein binding"/>
    <property type="evidence" value="ECO:0007669"/>
    <property type="project" value="TreeGrafter"/>
</dbReference>
<dbReference type="EMBL" id="GAKP01002033">
    <property type="protein sequence ID" value="JAC56919.1"/>
    <property type="molecule type" value="Transcribed_RNA"/>
</dbReference>
<dbReference type="FunFam" id="6.10.300.40:FF:000003">
    <property type="entry name" value="26S proteasome non-ATPase regulatory subunit 4"/>
    <property type="match status" value="1"/>
</dbReference>
<feature type="domain" description="VWFA" evidence="7">
    <location>
        <begin position="5"/>
        <end position="188"/>
    </location>
</feature>
<dbReference type="OrthoDB" id="1731724at2759"/>
<feature type="compositionally biased region" description="Low complexity" evidence="6">
    <location>
        <begin position="244"/>
        <end position="259"/>
    </location>
</feature>
<accession>A0A034WQK8</accession>
<evidence type="ECO:0000256" key="3">
    <source>
        <dbReference type="ARBA" id="ARBA00022737"/>
    </source>
</evidence>
<dbReference type="AlphaFoldDB" id="A0A034WQK8"/>
<dbReference type="GeneID" id="105229478"/>
<evidence type="ECO:0000256" key="2">
    <source>
        <dbReference type="ARBA" id="ARBA00014934"/>
    </source>
</evidence>
<dbReference type="GO" id="GO:0005634">
    <property type="term" value="C:nucleus"/>
    <property type="evidence" value="ECO:0007669"/>
    <property type="project" value="TreeGrafter"/>
</dbReference>
<name>A0A034WQK8_BACDO</name>
<evidence type="ECO:0000259" key="7">
    <source>
        <dbReference type="PROSITE" id="PS50234"/>
    </source>
</evidence>
<dbReference type="OMA" id="QMSMQDQ"/>
<sequence length="396" mass="43092">MVLESTMICFDNSDYQRNGDYFPTRLNVQKDGINLVCLTKVRSNPENNVGLMTISNTVEVLATLTSDVGRIFSKMHLIQPKGEINLLTGIRIAHLVLKHRQGKNHKMRIVVFVGSPINNEEGELVKQAKRLKKEKVNVDIVSFGDHGNNNEILTAFVNALNGKDGTGSHLVSVPRGSGLSDALLSSPIIQGEDGMGGAGLSGAGYEFGVDPNEDPELALALRVSMEEQRQRQEEEQRRALSESNTAGNTEANAGNATTGSEKTSTNVGTALEEPNSEEAMLQRALALSTETPEDNLPDFANMTEEEQIAFAMQMSMQDAADETVTQQAKRPKTEENQPMDVDEDYSEVIGDPAFLQSVLENLPGVDPQSEAVRDAVGSLSKEKEKDKKSDDGDQSQ</sequence>
<dbReference type="CDD" id="cd22297">
    <property type="entry name" value="PSMD4_RAZUL"/>
    <property type="match status" value="1"/>
</dbReference>
<reference evidence="10" key="2">
    <citation type="submission" date="2022-04" db="UniProtKB">
        <authorList>
            <consortium name="RefSeq"/>
        </authorList>
    </citation>
    <scope>IDENTIFICATION</scope>
    <source>
        <strain evidence="10">Punador</strain>
    </source>
</reference>
<evidence type="ECO:0000256" key="4">
    <source>
        <dbReference type="ARBA" id="ARBA00022942"/>
    </source>
</evidence>
<feature type="compositionally biased region" description="Basic and acidic residues" evidence="6">
    <location>
        <begin position="225"/>
        <end position="240"/>
    </location>
</feature>
<dbReference type="InterPro" id="IPR002035">
    <property type="entry name" value="VWF_A"/>
</dbReference>
<keyword evidence="4 8" id="KW-0647">Proteasome</keyword>
<dbReference type="InterPro" id="IPR049590">
    <property type="entry name" value="PSMD4_RAZUL-like"/>
</dbReference>
<dbReference type="PROSITE" id="PS50234">
    <property type="entry name" value="VWFA"/>
    <property type="match status" value="1"/>
</dbReference>
<keyword evidence="3" id="KW-0677">Repeat</keyword>
<evidence type="ECO:0000313" key="9">
    <source>
        <dbReference type="Proteomes" id="UP001652620"/>
    </source>
</evidence>
<feature type="region of interest" description="Disordered" evidence="6">
    <location>
        <begin position="225"/>
        <end position="281"/>
    </location>
</feature>
<dbReference type="Gene3D" id="3.40.50.410">
    <property type="entry name" value="von Willebrand factor, type A domain"/>
    <property type="match status" value="1"/>
</dbReference>
<evidence type="ECO:0000256" key="5">
    <source>
        <dbReference type="ARBA" id="ARBA00044341"/>
    </source>
</evidence>
<protein>
    <recommendedName>
        <fullName evidence="2">26S proteasome non-ATPase regulatory subunit 4</fullName>
    </recommendedName>
    <alternativeName>
        <fullName evidence="5">26S proteasome regulatory subunit RPN10</fullName>
    </alternativeName>
</protein>
<dbReference type="SUPFAM" id="SSF53300">
    <property type="entry name" value="vWA-like"/>
    <property type="match status" value="1"/>
</dbReference>
<reference evidence="8" key="1">
    <citation type="journal article" date="2014" name="BMC Genomics">
        <title>Characterizing the developmental transcriptome of the oriental fruit fly, Bactrocera dorsalis (Diptera: Tephritidae) through comparative genomic analysis with Drosophila melanogaster utilizing modENCODE datasets.</title>
        <authorList>
            <person name="Geib S.M."/>
            <person name="Calla B."/>
            <person name="Hall B."/>
            <person name="Hou S."/>
            <person name="Manoukis N.C."/>
        </authorList>
    </citation>
    <scope>NUCLEOTIDE SEQUENCE</scope>
    <source>
        <strain evidence="8">Punador</strain>
    </source>
</reference>
<keyword evidence="9" id="KW-1185">Reference proteome</keyword>
<comment type="similarity">
    <text evidence="1">Belongs to the proteasome subunit S5A family.</text>
</comment>
<dbReference type="InterPro" id="IPR003903">
    <property type="entry name" value="UIM_dom"/>
</dbReference>
<evidence type="ECO:0000256" key="6">
    <source>
        <dbReference type="SAM" id="MobiDB-lite"/>
    </source>
</evidence>
<dbReference type="RefSeq" id="XP_011208096.1">
    <property type="nucleotide sequence ID" value="XM_011209794.3"/>
</dbReference>
<gene>
    <name evidence="8" type="primary">PSMD4</name>
    <name evidence="10" type="synonym">LOC105229478</name>
</gene>